<comment type="caution">
    <text evidence="3">The sequence shown here is derived from an EMBL/GenBank/DDBJ whole genome shotgun (WGS) entry which is preliminary data.</text>
</comment>
<evidence type="ECO:0000256" key="1">
    <source>
        <dbReference type="SAM" id="MobiDB-lite"/>
    </source>
</evidence>
<dbReference type="STRING" id="71717.A0A4Y7SCS2"/>
<feature type="chain" id="PRO_5021343459" evidence="2">
    <location>
        <begin position="35"/>
        <end position="394"/>
    </location>
</feature>
<dbReference type="AlphaFoldDB" id="A0A4Y7SCS2"/>
<keyword evidence="4" id="KW-1185">Reference proteome</keyword>
<evidence type="ECO:0000313" key="4">
    <source>
        <dbReference type="Proteomes" id="UP000298030"/>
    </source>
</evidence>
<accession>A0A4Y7SCS2</accession>
<feature type="signal peptide" evidence="2">
    <location>
        <begin position="1"/>
        <end position="34"/>
    </location>
</feature>
<evidence type="ECO:0000313" key="3">
    <source>
        <dbReference type="EMBL" id="TEB19524.1"/>
    </source>
</evidence>
<sequence length="394" mass="41878">MARHSSTFTSLLRTLLLTASLALLSPTLIAPAQAGPSGPNQCIAFDASWNLLAFNFDSKDSLIPSTAFSSSSSSAVTTTDITKPSGRPPFDQTSSPPLCYTSQFTNAIYVLNADAADPSSVYIFDATASSWSKQQTTLPDVSATTLRGYDVNGGFQTILDRDTNVFYALTRGNLLMSLDMGLLKAANATALTWNEVQKPVWNSNPESEGSGSGLEGYEFPTMALAQNHVHFVGGVPGLKEGEAKIFVIHYSYLQPSPQSYPSNSGSGAAFPTSHGRTASFFRDDSVQTQFAYIPDDGSAAYVVDVTANSTTPLPGPPAKDAYAVYAASPSVLVQLASEGGKLSYVVYDQEKHQGASGWKSVDGWKGAIVTTTRPVACELSPGSRSQQWLESLGW</sequence>
<protein>
    <submittedName>
        <fullName evidence="3">Uncharacterized protein</fullName>
    </submittedName>
</protein>
<dbReference type="EMBL" id="QPFP01000186">
    <property type="protein sequence ID" value="TEB19524.1"/>
    <property type="molecule type" value="Genomic_DNA"/>
</dbReference>
<feature type="compositionally biased region" description="Low complexity" evidence="1">
    <location>
        <begin position="70"/>
        <end position="79"/>
    </location>
</feature>
<evidence type="ECO:0000256" key="2">
    <source>
        <dbReference type="SAM" id="SignalP"/>
    </source>
</evidence>
<reference evidence="3 4" key="1">
    <citation type="journal article" date="2019" name="Nat. Ecol. Evol.">
        <title>Megaphylogeny resolves global patterns of mushroom evolution.</title>
        <authorList>
            <person name="Varga T."/>
            <person name="Krizsan K."/>
            <person name="Foldi C."/>
            <person name="Dima B."/>
            <person name="Sanchez-Garcia M."/>
            <person name="Sanchez-Ramirez S."/>
            <person name="Szollosi G.J."/>
            <person name="Szarkandi J.G."/>
            <person name="Papp V."/>
            <person name="Albert L."/>
            <person name="Andreopoulos W."/>
            <person name="Angelini C."/>
            <person name="Antonin V."/>
            <person name="Barry K.W."/>
            <person name="Bougher N.L."/>
            <person name="Buchanan P."/>
            <person name="Buyck B."/>
            <person name="Bense V."/>
            <person name="Catcheside P."/>
            <person name="Chovatia M."/>
            <person name="Cooper J."/>
            <person name="Damon W."/>
            <person name="Desjardin D."/>
            <person name="Finy P."/>
            <person name="Geml J."/>
            <person name="Haridas S."/>
            <person name="Hughes K."/>
            <person name="Justo A."/>
            <person name="Karasinski D."/>
            <person name="Kautmanova I."/>
            <person name="Kiss B."/>
            <person name="Kocsube S."/>
            <person name="Kotiranta H."/>
            <person name="LaButti K.M."/>
            <person name="Lechner B.E."/>
            <person name="Liimatainen K."/>
            <person name="Lipzen A."/>
            <person name="Lukacs Z."/>
            <person name="Mihaltcheva S."/>
            <person name="Morgado L.N."/>
            <person name="Niskanen T."/>
            <person name="Noordeloos M.E."/>
            <person name="Ohm R.A."/>
            <person name="Ortiz-Santana B."/>
            <person name="Ovrebo C."/>
            <person name="Racz N."/>
            <person name="Riley R."/>
            <person name="Savchenko A."/>
            <person name="Shiryaev A."/>
            <person name="Soop K."/>
            <person name="Spirin V."/>
            <person name="Szebenyi C."/>
            <person name="Tomsovsky M."/>
            <person name="Tulloss R.E."/>
            <person name="Uehling J."/>
            <person name="Grigoriev I.V."/>
            <person name="Vagvolgyi C."/>
            <person name="Papp T."/>
            <person name="Martin F.M."/>
            <person name="Miettinen O."/>
            <person name="Hibbett D.S."/>
            <person name="Nagy L.G."/>
        </authorList>
    </citation>
    <scope>NUCLEOTIDE SEQUENCE [LARGE SCALE GENOMIC DNA]</scope>
    <source>
        <strain evidence="3 4">FP101781</strain>
    </source>
</reference>
<gene>
    <name evidence="3" type="ORF">FA13DRAFT_347585</name>
</gene>
<keyword evidence="2" id="KW-0732">Signal</keyword>
<proteinExistence type="predicted"/>
<dbReference type="Proteomes" id="UP000298030">
    <property type="component" value="Unassembled WGS sequence"/>
</dbReference>
<name>A0A4Y7SCS2_COPMI</name>
<feature type="region of interest" description="Disordered" evidence="1">
    <location>
        <begin position="70"/>
        <end position="94"/>
    </location>
</feature>
<dbReference type="OrthoDB" id="3356102at2759"/>
<organism evidence="3 4">
    <name type="scientific">Coprinellus micaceus</name>
    <name type="common">Glistening ink-cap mushroom</name>
    <name type="synonym">Coprinus micaceus</name>
    <dbReference type="NCBI Taxonomy" id="71717"/>
    <lineage>
        <taxon>Eukaryota</taxon>
        <taxon>Fungi</taxon>
        <taxon>Dikarya</taxon>
        <taxon>Basidiomycota</taxon>
        <taxon>Agaricomycotina</taxon>
        <taxon>Agaricomycetes</taxon>
        <taxon>Agaricomycetidae</taxon>
        <taxon>Agaricales</taxon>
        <taxon>Agaricineae</taxon>
        <taxon>Psathyrellaceae</taxon>
        <taxon>Coprinellus</taxon>
    </lineage>
</organism>